<accession>A0A4R3JFA6</accession>
<feature type="transmembrane region" description="Helical" evidence="8">
    <location>
        <begin position="258"/>
        <end position="277"/>
    </location>
</feature>
<keyword evidence="6 8" id="KW-1133">Transmembrane helix</keyword>
<proteinExistence type="inferred from homology"/>
<organism evidence="10 11">
    <name type="scientific">Varunaivibrio sulfuroxidans</name>
    <dbReference type="NCBI Taxonomy" id="1773489"/>
    <lineage>
        <taxon>Bacteria</taxon>
        <taxon>Pseudomonadati</taxon>
        <taxon>Pseudomonadota</taxon>
        <taxon>Alphaproteobacteria</taxon>
        <taxon>Rhodospirillales</taxon>
        <taxon>Magnetovibrionaceae</taxon>
        <taxon>Varunaivibrio</taxon>
    </lineage>
</organism>
<dbReference type="Pfam" id="PF00892">
    <property type="entry name" value="EamA"/>
    <property type="match status" value="1"/>
</dbReference>
<dbReference type="SUPFAM" id="SSF103481">
    <property type="entry name" value="Multidrug resistance efflux transporter EmrE"/>
    <property type="match status" value="2"/>
</dbReference>
<dbReference type="RefSeq" id="WP_207893073.1">
    <property type="nucleotide sequence ID" value="NZ_CP119676.1"/>
</dbReference>
<dbReference type="PANTHER" id="PTHR22911">
    <property type="entry name" value="ACYL-MALONYL CONDENSING ENZYME-RELATED"/>
    <property type="match status" value="1"/>
</dbReference>
<evidence type="ECO:0000256" key="8">
    <source>
        <dbReference type="SAM" id="Phobius"/>
    </source>
</evidence>
<dbReference type="InterPro" id="IPR000620">
    <property type="entry name" value="EamA_dom"/>
</dbReference>
<evidence type="ECO:0000313" key="11">
    <source>
        <dbReference type="Proteomes" id="UP000295304"/>
    </source>
</evidence>
<dbReference type="AlphaFoldDB" id="A0A4R3JFA6"/>
<feature type="transmembrane region" description="Helical" evidence="8">
    <location>
        <begin position="160"/>
        <end position="177"/>
    </location>
</feature>
<protein>
    <submittedName>
        <fullName evidence="10">Chloramphenicol-sensitive protein RarD</fullName>
    </submittedName>
</protein>
<evidence type="ECO:0000256" key="1">
    <source>
        <dbReference type="ARBA" id="ARBA00004651"/>
    </source>
</evidence>
<keyword evidence="11" id="KW-1185">Reference proteome</keyword>
<feature type="transmembrane region" description="Helical" evidence="8">
    <location>
        <begin position="16"/>
        <end position="37"/>
    </location>
</feature>
<comment type="similarity">
    <text evidence="2">Belongs to the EamA transporter family.</text>
</comment>
<feature type="transmembrane region" description="Helical" evidence="8">
    <location>
        <begin position="229"/>
        <end position="246"/>
    </location>
</feature>
<evidence type="ECO:0000256" key="2">
    <source>
        <dbReference type="ARBA" id="ARBA00007362"/>
    </source>
</evidence>
<comment type="caution">
    <text evidence="10">The sequence shown here is derived from an EMBL/GenBank/DDBJ whole genome shotgun (WGS) entry which is preliminary data.</text>
</comment>
<feature type="transmembrane region" description="Helical" evidence="8">
    <location>
        <begin position="189"/>
        <end position="209"/>
    </location>
</feature>
<keyword evidence="3" id="KW-0813">Transport</keyword>
<dbReference type="Gene3D" id="1.10.3730.20">
    <property type="match status" value="1"/>
</dbReference>
<feature type="transmembrane region" description="Helical" evidence="8">
    <location>
        <begin position="138"/>
        <end position="154"/>
    </location>
</feature>
<feature type="transmembrane region" description="Helical" evidence="8">
    <location>
        <begin position="49"/>
        <end position="66"/>
    </location>
</feature>
<dbReference type="PANTHER" id="PTHR22911:SF137">
    <property type="entry name" value="SOLUTE CARRIER FAMILY 35 MEMBER G2-RELATED"/>
    <property type="match status" value="1"/>
</dbReference>
<dbReference type="InterPro" id="IPR004626">
    <property type="entry name" value="RarD"/>
</dbReference>
<evidence type="ECO:0000256" key="4">
    <source>
        <dbReference type="ARBA" id="ARBA00022475"/>
    </source>
</evidence>
<dbReference type="EMBL" id="SLZW01000001">
    <property type="protein sequence ID" value="TCS64809.1"/>
    <property type="molecule type" value="Genomic_DNA"/>
</dbReference>
<evidence type="ECO:0000256" key="3">
    <source>
        <dbReference type="ARBA" id="ARBA00022448"/>
    </source>
</evidence>
<dbReference type="GO" id="GO:0005886">
    <property type="term" value="C:plasma membrane"/>
    <property type="evidence" value="ECO:0007669"/>
    <property type="project" value="UniProtKB-SubCell"/>
</dbReference>
<evidence type="ECO:0000313" key="10">
    <source>
        <dbReference type="EMBL" id="TCS64809.1"/>
    </source>
</evidence>
<keyword evidence="7 8" id="KW-0472">Membrane</keyword>
<evidence type="ECO:0000256" key="5">
    <source>
        <dbReference type="ARBA" id="ARBA00022692"/>
    </source>
</evidence>
<dbReference type="NCBIfam" id="TIGR00688">
    <property type="entry name" value="rarD"/>
    <property type="match status" value="1"/>
</dbReference>
<evidence type="ECO:0000259" key="9">
    <source>
        <dbReference type="Pfam" id="PF00892"/>
    </source>
</evidence>
<sequence>MNKTTRMRTALAGDTPALGGVFALSAFSIWGFFPLFFKLFEGVSAFDVLAHRVVWSVLFVSLALLMRRRWRTAAGHVRDWKKVRGSLLSGLAIAANWGIFIWAVGHDQVLEGSLGYFINPLVSVILAVIFLGERLRPWQWFSVALAGVGVFNMVVSFGAVPWVALSLALTFGSYGLLRKIAPVNSLDGLFLETLFLSPMAVAYLVWLAIHGEGAFVLGNGPWGGLSSMDVFLILSGVVTALPLLLFARAAKLIRLSTLGLVQYLVPTLQFSLAVFVFKEPFGADHLITFVLIWVALAIFSIDAMTHRRPVT</sequence>
<evidence type="ECO:0000256" key="7">
    <source>
        <dbReference type="ARBA" id="ARBA00023136"/>
    </source>
</evidence>
<comment type="subcellular location">
    <subcellularLocation>
        <location evidence="1">Cell membrane</location>
        <topology evidence="1">Multi-pass membrane protein</topology>
    </subcellularLocation>
</comment>
<evidence type="ECO:0000256" key="6">
    <source>
        <dbReference type="ARBA" id="ARBA00022989"/>
    </source>
</evidence>
<feature type="transmembrane region" description="Helical" evidence="8">
    <location>
        <begin position="112"/>
        <end position="131"/>
    </location>
</feature>
<gene>
    <name evidence="10" type="ORF">EDD55_101138</name>
</gene>
<dbReference type="InterPro" id="IPR037185">
    <property type="entry name" value="EmrE-like"/>
</dbReference>
<feature type="transmembrane region" description="Helical" evidence="8">
    <location>
        <begin position="283"/>
        <end position="301"/>
    </location>
</feature>
<feature type="domain" description="EamA" evidence="9">
    <location>
        <begin position="19"/>
        <end position="153"/>
    </location>
</feature>
<keyword evidence="5 8" id="KW-0812">Transmembrane</keyword>
<reference evidence="10 11" key="1">
    <citation type="submission" date="2019-03" db="EMBL/GenBank/DDBJ databases">
        <title>Genomic Encyclopedia of Type Strains, Phase IV (KMG-IV): sequencing the most valuable type-strain genomes for metagenomic binning, comparative biology and taxonomic classification.</title>
        <authorList>
            <person name="Goeker M."/>
        </authorList>
    </citation>
    <scope>NUCLEOTIDE SEQUENCE [LARGE SCALE GENOMIC DNA]</scope>
    <source>
        <strain evidence="10 11">DSM 101688</strain>
    </source>
</reference>
<name>A0A4R3JFA6_9PROT</name>
<feature type="transmembrane region" description="Helical" evidence="8">
    <location>
        <begin position="87"/>
        <end position="106"/>
    </location>
</feature>
<keyword evidence="4" id="KW-1003">Cell membrane</keyword>
<dbReference type="Proteomes" id="UP000295304">
    <property type="component" value="Unassembled WGS sequence"/>
</dbReference>